<dbReference type="InterPro" id="IPR048422">
    <property type="entry name" value="NOA1/YqeH-like_C"/>
</dbReference>
<dbReference type="PANTHER" id="PTHR46434:SF1">
    <property type="entry name" value="GENETIC INTERACTOR OF PROHIBITINS 3, MITOCHONDRIAL"/>
    <property type="match status" value="1"/>
</dbReference>
<dbReference type="NCBIfam" id="TIGR03597">
    <property type="entry name" value="GTPase_YqeH"/>
    <property type="match status" value="1"/>
</dbReference>
<evidence type="ECO:0000259" key="1">
    <source>
        <dbReference type="Pfam" id="PF01926"/>
    </source>
</evidence>
<protein>
    <submittedName>
        <fullName evidence="3">Uncharacterized protein</fullName>
    </submittedName>
</protein>
<dbReference type="RefSeq" id="WP_074953744.1">
    <property type="nucleotide sequence ID" value="NZ_FPBV01000014.1"/>
</dbReference>
<evidence type="ECO:0000313" key="3">
    <source>
        <dbReference type="EMBL" id="SFU94052.1"/>
    </source>
</evidence>
<gene>
    <name evidence="3" type="ORF">SAMN05421543_11484</name>
</gene>
<dbReference type="STRING" id="392015.SAMN05421543_11484"/>
<dbReference type="GO" id="GO:0005525">
    <property type="term" value="F:GTP binding"/>
    <property type="evidence" value="ECO:0007669"/>
    <property type="project" value="InterPro"/>
</dbReference>
<keyword evidence="4" id="KW-1185">Reference proteome</keyword>
<accession>A0A1I7K9I5</accession>
<proteinExistence type="predicted"/>
<dbReference type="eggNOG" id="COG1161">
    <property type="taxonomic scope" value="Bacteria"/>
</dbReference>
<dbReference type="SUPFAM" id="SSF52540">
    <property type="entry name" value="P-loop containing nucleoside triphosphate hydrolases"/>
    <property type="match status" value="1"/>
</dbReference>
<dbReference type="AlphaFoldDB" id="A0A1I7K9I5"/>
<dbReference type="Pfam" id="PF21516">
    <property type="entry name" value="YqeH-like_C"/>
    <property type="match status" value="1"/>
</dbReference>
<dbReference type="EMBL" id="FPBV01000014">
    <property type="protein sequence ID" value="SFU94052.1"/>
    <property type="molecule type" value="Genomic_DNA"/>
</dbReference>
<reference evidence="4" key="1">
    <citation type="submission" date="2016-10" db="EMBL/GenBank/DDBJ databases">
        <authorList>
            <person name="Varghese N."/>
        </authorList>
    </citation>
    <scope>NUCLEOTIDE SEQUENCE [LARGE SCALE GENOMIC DNA]</scope>
    <source>
        <strain evidence="4">DSM 17980</strain>
    </source>
</reference>
<evidence type="ECO:0000313" key="4">
    <source>
        <dbReference type="Proteomes" id="UP000183508"/>
    </source>
</evidence>
<name>A0A1I7K9I5_9BACL</name>
<dbReference type="Pfam" id="PF01926">
    <property type="entry name" value="MMR_HSR1"/>
    <property type="match status" value="1"/>
</dbReference>
<organism evidence="3 4">
    <name type="scientific">Alicyclobacillus macrosporangiidus</name>
    <dbReference type="NCBI Taxonomy" id="392015"/>
    <lineage>
        <taxon>Bacteria</taxon>
        <taxon>Bacillati</taxon>
        <taxon>Bacillota</taxon>
        <taxon>Bacilli</taxon>
        <taxon>Bacillales</taxon>
        <taxon>Alicyclobacillaceae</taxon>
        <taxon>Alicyclobacillus</taxon>
    </lineage>
</organism>
<dbReference type="InterPro" id="IPR006073">
    <property type="entry name" value="GTP-bd"/>
</dbReference>
<dbReference type="Proteomes" id="UP000183508">
    <property type="component" value="Unassembled WGS sequence"/>
</dbReference>
<feature type="domain" description="G" evidence="1">
    <location>
        <begin position="163"/>
        <end position="226"/>
    </location>
</feature>
<dbReference type="InterPro" id="IPR019988">
    <property type="entry name" value="GTP-bd_ribosome_bgen_YqeH"/>
</dbReference>
<dbReference type="PANTHER" id="PTHR46434">
    <property type="entry name" value="GENETIC INTERACTOR OF PROHIBITINS 3, MITOCHONDRIAL"/>
    <property type="match status" value="1"/>
</dbReference>
<dbReference type="InterPro" id="IPR027417">
    <property type="entry name" value="P-loop_NTPase"/>
</dbReference>
<dbReference type="InterPro" id="IPR050896">
    <property type="entry name" value="Mito_lipid_metab_GTPase"/>
</dbReference>
<dbReference type="CDD" id="cd01855">
    <property type="entry name" value="YqeH"/>
    <property type="match status" value="1"/>
</dbReference>
<sequence>MAEGSVVICAGCGAPLQSEMPEAPGYVPASAFDRDKPVCRRCFRIRHYGEFVPVAVSPDAYRQAVAGIARHPGLVLYVLDVFDLSGSMVPGLAELVGTSPVWAVVNKVDLLPAEVRPDALARWVRRLVEERGVRCDGVWFVSGRTGFGMDSLLSALDERREDRVYAVGMANVGKSTLLNRLIRAGRAEPVLTESRMPGTTLGVVEMAGTLPSGRAVSFVDTPGLMHGGRVIDRLCADCLKRAVPSARLRPRVYQLNPRQTLWIAGFARFDFVAGERQPIVVWVSNDLVVHRTKLERADTIGEERYEEVLQVPCPDCRARLGELRPLVVGAGRHRGGGRTRMDVPVPRQGCDVVLAGLGWITLFGRDLAGRLFVPEGIQVTVRERMIGGVTRQAVRRHPNA</sequence>
<dbReference type="Gene3D" id="3.40.50.300">
    <property type="entry name" value="P-loop containing nucleotide triphosphate hydrolases"/>
    <property type="match status" value="1"/>
</dbReference>
<evidence type="ECO:0000259" key="2">
    <source>
        <dbReference type="Pfam" id="PF21516"/>
    </source>
</evidence>
<feature type="domain" description="NOA1/YqeH-like C-terminal" evidence="2">
    <location>
        <begin position="276"/>
        <end position="383"/>
    </location>
</feature>